<dbReference type="Bgee" id="WBGene00018016">
    <property type="expression patterns" value="Expressed in germ line (C elegans) and 4 other cell types or tissues"/>
</dbReference>
<dbReference type="Proteomes" id="UP000001940">
    <property type="component" value="Chromosome II"/>
</dbReference>
<dbReference type="RefSeq" id="NP_494928.1">
    <property type="nucleotide sequence ID" value="NM_062527.5"/>
</dbReference>
<dbReference type="InterPro" id="IPR032675">
    <property type="entry name" value="LRR_dom_sf"/>
</dbReference>
<dbReference type="AGR" id="WB:WBGene00018016"/>
<dbReference type="Gene3D" id="3.80.10.10">
    <property type="entry name" value="Ribonuclease Inhibitor"/>
    <property type="match status" value="1"/>
</dbReference>
<gene>
    <name evidence="5 7" type="primary">lrr-1</name>
    <name evidence="5" type="ORF">CELE_F33G12.4</name>
    <name evidence="7" type="ORF">F33G12.4</name>
</gene>
<accession>Q19988</accession>
<dbReference type="AlphaFoldDB" id="Q19988"/>
<protein>
    <submittedName>
        <fullName evidence="5">Leucine-Rich Repeat protein</fullName>
    </submittedName>
</protein>
<dbReference type="PhylomeDB" id="Q19988"/>
<dbReference type="InterPro" id="IPR057437">
    <property type="entry name" value="PIF1/LRR1_PH"/>
</dbReference>
<dbReference type="PANTHER" id="PTHR48051">
    <property type="match status" value="1"/>
</dbReference>
<proteinExistence type="evidence at protein level"/>
<dbReference type="GO" id="GO:0033314">
    <property type="term" value="P:mitotic DNA replication checkpoint signaling"/>
    <property type="evidence" value="ECO:0000315"/>
    <property type="project" value="WormBase"/>
</dbReference>
<dbReference type="PaxDb" id="6239-F33G12.4.1"/>
<feature type="domain" description="PIF1/LRR1 pleckstrin homology" evidence="4">
    <location>
        <begin position="1"/>
        <end position="118"/>
    </location>
</feature>
<dbReference type="CTD" id="173869"/>
<dbReference type="Pfam" id="PF25344">
    <property type="entry name" value="PH_LRR1"/>
    <property type="match status" value="1"/>
</dbReference>
<name>Q19988_CAEEL</name>
<evidence type="ECO:0000313" key="6">
    <source>
        <dbReference type="Proteomes" id="UP000001940"/>
    </source>
</evidence>
<reference evidence="5 6" key="1">
    <citation type="journal article" date="1998" name="Science">
        <title>Genome sequence of the nematode C. elegans: a platform for investigating biology.</title>
        <authorList>
            <consortium name="The C. elegans sequencing consortium"/>
            <person name="Sulson J.E."/>
            <person name="Waterston R."/>
        </authorList>
    </citation>
    <scope>NUCLEOTIDE SEQUENCE [LARGE SCALE GENOMIC DNA]</scope>
    <source>
        <strain evidence="5 6">Bristol N2</strain>
    </source>
</reference>
<dbReference type="DIP" id="DIP-26620N"/>
<evidence type="ECO:0000259" key="4">
    <source>
        <dbReference type="Pfam" id="PF25344"/>
    </source>
</evidence>
<dbReference type="GeneID" id="173869"/>
<evidence type="ECO:0000256" key="2">
    <source>
        <dbReference type="ARBA" id="ARBA00022737"/>
    </source>
</evidence>
<dbReference type="WormBase" id="F33G12.4">
    <property type="protein sequence ID" value="CE27150"/>
    <property type="gene ID" value="WBGene00018016"/>
    <property type="gene designation" value="lrr-1"/>
</dbReference>
<dbReference type="EMBL" id="BX284602">
    <property type="protein sequence ID" value="CCD65793.1"/>
    <property type="molecule type" value="Genomic_DNA"/>
</dbReference>
<dbReference type="UCSC" id="F33G12.4.2">
    <property type="organism name" value="c. elegans"/>
</dbReference>
<dbReference type="GO" id="GO:0005634">
    <property type="term" value="C:nucleus"/>
    <property type="evidence" value="ECO:0000314"/>
    <property type="project" value="WormBase"/>
</dbReference>
<keyword evidence="6" id="KW-1185">Reference proteome</keyword>
<dbReference type="HOGENOM" id="CLU_652530_0_0_1"/>
<sequence>MRLPCEVVFARYKANAGVNPKPTKSQKGFVILQKLRQTPPQYQITVAVAGDKTGNKFELNKPPIILDKFIAQGKTTITFQTTPAVMVCISKANPEALAQLIEAIRKIVKGENVDIEKVKVKSSDFKPTTITVNNQATYKKQMQSCSEFLKTLKIEPIDLRRPDKAWRFCHNLTRLTLNGNPIGAHNRDLDVFSKLKQLQSLEMRSCSLELIPVPAMCTMFRELPTSISLLDFGDNHLSIFPPIFHLKQLKIINAAHNAIKYLPSRIGVLQNLNTIDVSNNLMTALPYVFSKIPSIEHVGINANDQMVRLEEEIGPIFIRRLLTKVDNIEYTHEGGVDKLGTIAANAIHREECSKSMKFGRQFLPLSLRFDMDDLMFEKPGISSLELCTGCVRLRHIRYIRPLIIQSRQIANSVDVIGRFVTFDRLLCIDCYRRTTSTNNGEPPFQCDYFQFAV</sequence>
<evidence type="ECO:0000313" key="5">
    <source>
        <dbReference type="EMBL" id="CCD65793.1"/>
    </source>
</evidence>
<dbReference type="FunCoup" id="Q19988">
    <property type="interactions" value="575"/>
</dbReference>
<dbReference type="SUPFAM" id="SSF52058">
    <property type="entry name" value="L domain-like"/>
    <property type="match status" value="1"/>
</dbReference>
<evidence type="ECO:0000256" key="1">
    <source>
        <dbReference type="ARBA" id="ARBA00022614"/>
    </source>
</evidence>
<dbReference type="InterPro" id="IPR050216">
    <property type="entry name" value="LRR_domain-containing"/>
</dbReference>
<dbReference type="GO" id="GO:0031462">
    <property type="term" value="C:Cul2-RING ubiquitin ligase complex"/>
    <property type="evidence" value="ECO:0000305"/>
    <property type="project" value="WormBase"/>
</dbReference>
<dbReference type="PeptideAtlas" id="Q19988"/>
<evidence type="ECO:0000256" key="3">
    <source>
        <dbReference type="ARBA" id="ARBA00023242"/>
    </source>
</evidence>
<keyword evidence="1" id="KW-0433">Leucine-rich repeat</keyword>
<dbReference type="OMA" id="NLLCIDC"/>
<dbReference type="OrthoDB" id="17912at2759"/>
<dbReference type="eggNOG" id="KOG0619">
    <property type="taxonomic scope" value="Eukaryota"/>
</dbReference>
<dbReference type="KEGG" id="cel:CELE_F33G12.4"/>
<dbReference type="PANTHER" id="PTHR48051:SF1">
    <property type="entry name" value="RAS SUPPRESSOR PROTEIN 1"/>
    <property type="match status" value="1"/>
</dbReference>
<dbReference type="SMR" id="Q19988"/>
<keyword evidence="2" id="KW-0677">Repeat</keyword>
<evidence type="ECO:0007829" key="8">
    <source>
        <dbReference type="PeptideAtlas" id="Q19988"/>
    </source>
</evidence>
<evidence type="ECO:0000313" key="7">
    <source>
        <dbReference type="WormBase" id="F33G12.4"/>
    </source>
</evidence>
<organism evidence="5 6">
    <name type="scientific">Caenorhabditis elegans</name>
    <dbReference type="NCBI Taxonomy" id="6239"/>
    <lineage>
        <taxon>Eukaryota</taxon>
        <taxon>Metazoa</taxon>
        <taxon>Ecdysozoa</taxon>
        <taxon>Nematoda</taxon>
        <taxon>Chromadorea</taxon>
        <taxon>Rhabditida</taxon>
        <taxon>Rhabditina</taxon>
        <taxon>Rhabditomorpha</taxon>
        <taxon>Rhabditoidea</taxon>
        <taxon>Rhabditidae</taxon>
        <taxon>Peloderinae</taxon>
        <taxon>Caenorhabditis</taxon>
    </lineage>
</organism>
<dbReference type="STRING" id="6239.F33G12.4.1"/>
<dbReference type="InParanoid" id="Q19988"/>
<keyword evidence="8" id="KW-1267">Proteomics identification</keyword>
<keyword evidence="3" id="KW-0539">Nucleus</keyword>